<dbReference type="InterPro" id="IPR041364">
    <property type="entry name" value="Rbx-bd"/>
</dbReference>
<reference evidence="11 12" key="1">
    <citation type="submission" date="2021-01" db="EMBL/GenBank/DDBJ databases">
        <title>Draft Genome Sequence and Polyhydroxyalkanoate Biosynthetic Potential of Jeongeupia naejangsanensis Type Strain DSM 24253.</title>
        <authorList>
            <person name="Turrini P."/>
            <person name="Artuso I."/>
            <person name="Lugli G.A."/>
            <person name="Frangipani E."/>
            <person name="Ventura M."/>
            <person name="Visca P."/>
        </authorList>
    </citation>
    <scope>NUCLEOTIDE SEQUENCE [LARGE SCALE GENOMIC DNA]</scope>
    <source>
        <strain evidence="11 12">DSM 24253</strain>
    </source>
</reference>
<name>A0ABS2BI91_9NEIS</name>
<gene>
    <name evidence="11" type="ORF">JMJ54_05045</name>
</gene>
<evidence type="ECO:0000256" key="6">
    <source>
        <dbReference type="ARBA" id="ARBA00022827"/>
    </source>
</evidence>
<dbReference type="PRINTS" id="PR00411">
    <property type="entry name" value="PNDRDTASEI"/>
</dbReference>
<keyword evidence="6" id="KW-0274">FAD</keyword>
<evidence type="ECO:0000313" key="11">
    <source>
        <dbReference type="EMBL" id="MBM3115190.1"/>
    </source>
</evidence>
<evidence type="ECO:0000313" key="12">
    <source>
        <dbReference type="Proteomes" id="UP000809431"/>
    </source>
</evidence>
<organism evidence="11 12">
    <name type="scientific">Jeongeupia naejangsanensis</name>
    <dbReference type="NCBI Taxonomy" id="613195"/>
    <lineage>
        <taxon>Bacteria</taxon>
        <taxon>Pseudomonadati</taxon>
        <taxon>Pseudomonadota</taxon>
        <taxon>Betaproteobacteria</taxon>
        <taxon>Neisseriales</taxon>
        <taxon>Chitinibacteraceae</taxon>
        <taxon>Jeongeupia</taxon>
    </lineage>
</organism>
<evidence type="ECO:0000256" key="2">
    <source>
        <dbReference type="ARBA" id="ARBA00004496"/>
    </source>
</evidence>
<dbReference type="PRINTS" id="PR00368">
    <property type="entry name" value="FADPNR"/>
</dbReference>
<evidence type="ECO:0000256" key="5">
    <source>
        <dbReference type="ARBA" id="ARBA00022630"/>
    </source>
</evidence>
<comment type="cofactor">
    <cofactor evidence="1">
        <name>FAD</name>
        <dbReference type="ChEBI" id="CHEBI:57692"/>
    </cofactor>
</comment>
<dbReference type="RefSeq" id="WP_203536832.1">
    <property type="nucleotide sequence ID" value="NZ_JAESND010000001.1"/>
</dbReference>
<dbReference type="PANTHER" id="PTHR43429">
    <property type="entry name" value="PYRIDINE NUCLEOTIDE-DISULFIDE OXIDOREDUCTASE DOMAIN-CONTAINING"/>
    <property type="match status" value="1"/>
</dbReference>
<keyword evidence="7" id="KW-0560">Oxidoreductase</keyword>
<dbReference type="PANTHER" id="PTHR43429:SF3">
    <property type="entry name" value="NITRITE REDUCTASE [NAD(P)H]"/>
    <property type="match status" value="1"/>
</dbReference>
<feature type="domain" description="Rubredoxin binding" evidence="10">
    <location>
        <begin position="308"/>
        <end position="373"/>
    </location>
</feature>
<dbReference type="Pfam" id="PF07992">
    <property type="entry name" value="Pyr_redox_2"/>
    <property type="match status" value="1"/>
</dbReference>
<keyword evidence="8" id="KW-0520">NAD</keyword>
<dbReference type="EMBL" id="JAESND010000001">
    <property type="protein sequence ID" value="MBM3115190.1"/>
    <property type="molecule type" value="Genomic_DNA"/>
</dbReference>
<evidence type="ECO:0000256" key="1">
    <source>
        <dbReference type="ARBA" id="ARBA00001974"/>
    </source>
</evidence>
<dbReference type="Pfam" id="PF18113">
    <property type="entry name" value="Rbx_binding"/>
    <property type="match status" value="1"/>
</dbReference>
<protein>
    <submittedName>
        <fullName evidence="11">FAD-dependent oxidoreductase</fullName>
    </submittedName>
</protein>
<keyword evidence="5" id="KW-0285">Flavoprotein</keyword>
<sequence>MMNITIIGAGLACYKLVTFLRKRKYDGEIRVISRCDGHQYYKPKLSTGFSDALHPDDHITEDSGAWADKLDVTLVNDTVVTSISPETKTVHTSRGDFSYGKLVLAFGASPRAITSSVDADGALDNVNSLQSYRLLYEKLKSQDCQPLIIGAGLVGCELSSDLANAGYQPTLVSSGDYPFHGLLPRVFSEFIKGKMIEAGVRFVDRQLVVNMTRDEAVFGIDLSSGKREAATVVVNCAGLSVNTALAGQAGIATDSGILTDRYLQTNVDDIYAIGDCAQIDGQLHQYIAPIQVCARALAATMTGQATPVNLTFYPVEIKIQQSPTRFMLKEKPTEWKTEETADGMIARGYRDGQLCGFAVTGDALAQMNALVVELA</sequence>
<evidence type="ECO:0000259" key="9">
    <source>
        <dbReference type="Pfam" id="PF07992"/>
    </source>
</evidence>
<proteinExistence type="inferred from homology"/>
<dbReference type="SUPFAM" id="SSF51905">
    <property type="entry name" value="FAD/NAD(P)-binding domain"/>
    <property type="match status" value="1"/>
</dbReference>
<comment type="similarity">
    <text evidence="3">Belongs to the FAD-dependent oxidoreductase family.</text>
</comment>
<evidence type="ECO:0000256" key="4">
    <source>
        <dbReference type="ARBA" id="ARBA00022490"/>
    </source>
</evidence>
<keyword evidence="4" id="KW-0963">Cytoplasm</keyword>
<comment type="subcellular location">
    <subcellularLocation>
        <location evidence="2">Cytoplasm</location>
    </subcellularLocation>
</comment>
<dbReference type="Proteomes" id="UP000809431">
    <property type="component" value="Unassembled WGS sequence"/>
</dbReference>
<dbReference type="Gene3D" id="3.30.390.120">
    <property type="match status" value="1"/>
</dbReference>
<dbReference type="InterPro" id="IPR050260">
    <property type="entry name" value="FAD-bd_OxRdtase"/>
</dbReference>
<evidence type="ECO:0000259" key="10">
    <source>
        <dbReference type="Pfam" id="PF18113"/>
    </source>
</evidence>
<dbReference type="Gene3D" id="3.50.50.60">
    <property type="entry name" value="FAD/NAD(P)-binding domain"/>
    <property type="match status" value="2"/>
</dbReference>
<feature type="domain" description="FAD/NAD(P)-binding" evidence="9">
    <location>
        <begin position="3"/>
        <end position="285"/>
    </location>
</feature>
<accession>A0ABS2BI91</accession>
<dbReference type="InterPro" id="IPR023753">
    <property type="entry name" value="FAD/NAD-binding_dom"/>
</dbReference>
<dbReference type="InterPro" id="IPR036188">
    <property type="entry name" value="FAD/NAD-bd_sf"/>
</dbReference>
<keyword evidence="12" id="KW-1185">Reference proteome</keyword>
<evidence type="ECO:0000256" key="7">
    <source>
        <dbReference type="ARBA" id="ARBA00023002"/>
    </source>
</evidence>
<evidence type="ECO:0000256" key="3">
    <source>
        <dbReference type="ARBA" id="ARBA00006442"/>
    </source>
</evidence>
<comment type="caution">
    <text evidence="11">The sequence shown here is derived from an EMBL/GenBank/DDBJ whole genome shotgun (WGS) entry which is preliminary data.</text>
</comment>
<evidence type="ECO:0000256" key="8">
    <source>
        <dbReference type="ARBA" id="ARBA00023027"/>
    </source>
</evidence>